<keyword evidence="2" id="KW-1185">Reference proteome</keyword>
<dbReference type="OrthoDB" id="4948868at2"/>
<evidence type="ECO:0000313" key="1">
    <source>
        <dbReference type="EMBL" id="SFN34201.1"/>
    </source>
</evidence>
<dbReference type="RefSeq" id="WP_143105381.1">
    <property type="nucleotide sequence ID" value="NZ_FOUY01000013.1"/>
</dbReference>
<evidence type="ECO:0008006" key="3">
    <source>
        <dbReference type="Google" id="ProtNLM"/>
    </source>
</evidence>
<dbReference type="EMBL" id="FOUY01000013">
    <property type="protein sequence ID" value="SFN34201.1"/>
    <property type="molecule type" value="Genomic_DNA"/>
</dbReference>
<evidence type="ECO:0000313" key="2">
    <source>
        <dbReference type="Proteomes" id="UP000199614"/>
    </source>
</evidence>
<proteinExistence type="predicted"/>
<protein>
    <recommendedName>
        <fullName evidence="3">Ketohydroxyglutarate aldolase</fullName>
    </recommendedName>
</protein>
<dbReference type="Proteomes" id="UP000199614">
    <property type="component" value="Unassembled WGS sequence"/>
</dbReference>
<dbReference type="AlphaFoldDB" id="A0A1I4Y841"/>
<organism evidence="1 2">
    <name type="scientific">Pseudonocardia ammonioxydans</name>
    <dbReference type="NCBI Taxonomy" id="260086"/>
    <lineage>
        <taxon>Bacteria</taxon>
        <taxon>Bacillati</taxon>
        <taxon>Actinomycetota</taxon>
        <taxon>Actinomycetes</taxon>
        <taxon>Pseudonocardiales</taxon>
        <taxon>Pseudonocardiaceae</taxon>
        <taxon>Pseudonocardia</taxon>
    </lineage>
</organism>
<reference evidence="1 2" key="1">
    <citation type="submission" date="2016-10" db="EMBL/GenBank/DDBJ databases">
        <authorList>
            <person name="de Groot N.N."/>
        </authorList>
    </citation>
    <scope>NUCLEOTIDE SEQUENCE [LARGE SCALE GENOMIC DNA]</scope>
    <source>
        <strain evidence="1 2">CGMCC 4.1877</strain>
    </source>
</reference>
<sequence length="77" mass="7860">MATRRLLVSVADGHGIDDVATALDAAGLQVEKVLRGVGVIVGSCDESRRAALAEVAGVGAVEPDREVRLPPPGSDVQ</sequence>
<gene>
    <name evidence="1" type="ORF">SAMN05216207_101313</name>
</gene>
<accession>A0A1I4Y841</accession>
<name>A0A1I4Y841_PSUAM</name>